<dbReference type="Proteomes" id="UP000321085">
    <property type="component" value="Unassembled WGS sequence"/>
</dbReference>
<accession>A0A512BVW6</accession>
<gene>
    <name evidence="1" type="ORF">MAE02_38040</name>
</gene>
<proteinExistence type="predicted"/>
<sequence>MHYDPYSAASPHPASAIPLRAQLGLSTGAFVDNDADLLKPGNTKRRVAGIGCGSGSGFESTTYRYAKT</sequence>
<evidence type="ECO:0000313" key="1">
    <source>
        <dbReference type="EMBL" id="GEO16108.1"/>
    </source>
</evidence>
<keyword evidence="2" id="KW-1185">Reference proteome</keyword>
<comment type="caution">
    <text evidence="1">The sequence shown here is derived from an EMBL/GenBank/DDBJ whole genome shotgun (WGS) entry which is preliminary data.</text>
</comment>
<protein>
    <submittedName>
        <fullName evidence="1">Uncharacterized protein</fullName>
    </submittedName>
</protein>
<dbReference type="AlphaFoldDB" id="A0A512BVW6"/>
<organism evidence="1 2">
    <name type="scientific">Microvirga aerophila</name>
    <dbReference type="NCBI Taxonomy" id="670291"/>
    <lineage>
        <taxon>Bacteria</taxon>
        <taxon>Pseudomonadati</taxon>
        <taxon>Pseudomonadota</taxon>
        <taxon>Alphaproteobacteria</taxon>
        <taxon>Hyphomicrobiales</taxon>
        <taxon>Methylobacteriaceae</taxon>
        <taxon>Microvirga</taxon>
    </lineage>
</organism>
<reference evidence="1 2" key="1">
    <citation type="submission" date="2019-07" db="EMBL/GenBank/DDBJ databases">
        <title>Whole genome shotgun sequence of Microvirga aerophila NBRC 106136.</title>
        <authorList>
            <person name="Hosoyama A."/>
            <person name="Uohara A."/>
            <person name="Ohji S."/>
            <person name="Ichikawa N."/>
        </authorList>
    </citation>
    <scope>NUCLEOTIDE SEQUENCE [LARGE SCALE GENOMIC DNA]</scope>
    <source>
        <strain evidence="1 2">NBRC 106136</strain>
    </source>
</reference>
<name>A0A512BVW6_9HYPH</name>
<dbReference type="EMBL" id="BJYU01000055">
    <property type="protein sequence ID" value="GEO16108.1"/>
    <property type="molecule type" value="Genomic_DNA"/>
</dbReference>
<evidence type="ECO:0000313" key="2">
    <source>
        <dbReference type="Proteomes" id="UP000321085"/>
    </source>
</evidence>